<protein>
    <submittedName>
        <fullName evidence="2">Uncharacterized protein</fullName>
    </submittedName>
</protein>
<dbReference type="EMBL" id="CAADFK010000021">
    <property type="protein sequence ID" value="VFK11211.1"/>
    <property type="molecule type" value="Genomic_DNA"/>
</dbReference>
<dbReference type="AlphaFoldDB" id="A0A450W2D2"/>
<evidence type="ECO:0000313" key="2">
    <source>
        <dbReference type="EMBL" id="VFK11211.1"/>
    </source>
</evidence>
<proteinExistence type="predicted"/>
<feature type="compositionally biased region" description="Low complexity" evidence="1">
    <location>
        <begin position="16"/>
        <end position="30"/>
    </location>
</feature>
<accession>A0A450W2D2</accession>
<evidence type="ECO:0000256" key="1">
    <source>
        <dbReference type="SAM" id="MobiDB-lite"/>
    </source>
</evidence>
<organism evidence="2">
    <name type="scientific">Candidatus Kentrum sp. LPFa</name>
    <dbReference type="NCBI Taxonomy" id="2126335"/>
    <lineage>
        <taxon>Bacteria</taxon>
        <taxon>Pseudomonadati</taxon>
        <taxon>Pseudomonadota</taxon>
        <taxon>Gammaproteobacteria</taxon>
        <taxon>Candidatus Kentrum</taxon>
    </lineage>
</organism>
<reference evidence="2" key="1">
    <citation type="submission" date="2019-02" db="EMBL/GenBank/DDBJ databases">
        <authorList>
            <person name="Gruber-Vodicka R. H."/>
            <person name="Seah K. B. B."/>
        </authorList>
    </citation>
    <scope>NUCLEOTIDE SEQUENCE</scope>
    <source>
        <strain evidence="2">BECK_S313</strain>
    </source>
</reference>
<feature type="compositionally biased region" description="Polar residues" evidence="1">
    <location>
        <begin position="33"/>
        <end position="45"/>
    </location>
</feature>
<feature type="region of interest" description="Disordered" evidence="1">
    <location>
        <begin position="1"/>
        <end position="70"/>
    </location>
</feature>
<name>A0A450W2D2_9GAMM</name>
<gene>
    <name evidence="2" type="ORF">BECKLPF1236B_GA0070989_10214</name>
</gene>
<sequence length="70" mass="7789">MSESNTQFPGATPSSQTQTKNQAQQQTRIQEPLSATPSTTVSQNRPEFPKRVMVLDSVDQIPRLLDTNTE</sequence>
<feature type="compositionally biased region" description="Polar residues" evidence="1">
    <location>
        <begin position="1"/>
        <end position="15"/>
    </location>
</feature>